<keyword evidence="4" id="KW-0378">Hydrolase</keyword>
<proteinExistence type="predicted"/>
<comment type="caution">
    <text evidence="4">The sequence shown here is derived from an EMBL/GenBank/DDBJ whole genome shotgun (WGS) entry which is preliminary data.</text>
</comment>
<sequence length="738" mass="79209">MTLSRALIAFGTVSALALVPALGLAASPAAAQTSTPAAAQAPLFALVADAKGVQPVRLPPAGKDGVIARYLYTPSLAAGLGASDLWLDRSRLGETQVLVFRKVDGRVIAAFENLRFRALNGDAGEEQAVRDSFSDSPVWSGDILREDASGIVIDLGAFLMRDALDIAGTLKRAKQGSYKLSTPLSYLDKPASLALPDNVEFETTLTFTSEDPGRSVDRVVPDARSLALRVHHSFIRLPDAGFAPRAHDPRTGTSVQVIRNDYAAELDQPIVTRLVRRFRLQKVDPAAARSRVVRPIVFYVDRAAPEAIRNALREGAQWWAQAFDAAGFIDAFRVEELPEGVNPMDARYNVIAWVHRNTRGWSTGSTIVDPRTGEIVRGVVQLGSLRAWQDKLIFESLAGAAREGTGASDDPIELVKARLRQLAVHEVGHALGLSHNFAGSTFADRASVMDYPAPRIGIKGDTLDFSDAYARGVGAWDRFAIDWLYHQFPAGTDEHAALDAMTRAALAKGYRFVADGDTRGDGDAQPWGNMWDDGTDAVAGLEHTMAVRKLALARFGLANLPEGAAAADLRRMLVPLYLFHRYEVTAASKLVAGVDYRYAVNGDGQEVARVVAPATQRAALGALMKTLDPAVLDLPDGLLSLLSSVQSGAPDRQADIEQFDGQTGAPFDWARAAETAGDMTFTALLAPERVNRLVLQHASDAGQLSLAETLGAIEARVLAVPSAGGRQAVIADALRARY</sequence>
<dbReference type="InterPro" id="IPR032534">
    <property type="entry name" value="EcxA_zinc-bd"/>
</dbReference>
<dbReference type="SUPFAM" id="SSF55486">
    <property type="entry name" value="Metalloproteases ('zincins'), catalytic domain"/>
    <property type="match status" value="1"/>
</dbReference>
<dbReference type="InterPro" id="IPR024079">
    <property type="entry name" value="MetalloPept_cat_dom_sf"/>
</dbReference>
<evidence type="ECO:0000259" key="3">
    <source>
        <dbReference type="Pfam" id="PF17148"/>
    </source>
</evidence>
<dbReference type="PANTHER" id="PTHR38478:SF1">
    <property type="entry name" value="ZINC DEPENDENT METALLOPROTEASE DOMAIN LIPOPROTEIN"/>
    <property type="match status" value="1"/>
</dbReference>
<evidence type="ECO:0000313" key="5">
    <source>
        <dbReference type="Proteomes" id="UP001162881"/>
    </source>
</evidence>
<protein>
    <submittedName>
        <fullName evidence="4">Zinc-dependent metalloprotease</fullName>
    </submittedName>
</protein>
<keyword evidence="1" id="KW-0732">Signal</keyword>
<dbReference type="EMBL" id="JALHLF010000117">
    <property type="protein sequence ID" value="MCJ2184586.1"/>
    <property type="molecule type" value="Genomic_DNA"/>
</dbReference>
<evidence type="ECO:0000313" key="4">
    <source>
        <dbReference type="EMBL" id="MCJ2184586.1"/>
    </source>
</evidence>
<dbReference type="GO" id="GO:0008237">
    <property type="term" value="F:metallopeptidase activity"/>
    <property type="evidence" value="ECO:0007669"/>
    <property type="project" value="UniProtKB-KW"/>
</dbReference>
<dbReference type="Pfam" id="PF17148">
    <property type="entry name" value="DUF5117"/>
    <property type="match status" value="1"/>
</dbReference>
<feature type="domain" description="DUF5117" evidence="3">
    <location>
        <begin position="93"/>
        <end position="282"/>
    </location>
</feature>
<dbReference type="InterPro" id="IPR034032">
    <property type="entry name" value="Zn_MMP-like_bac"/>
</dbReference>
<feature type="non-terminal residue" evidence="4">
    <location>
        <position position="738"/>
    </location>
</feature>
<feature type="chain" id="PRO_5047528848" evidence="1">
    <location>
        <begin position="32"/>
        <end position="738"/>
    </location>
</feature>
<gene>
    <name evidence="4" type="ORF">MTR62_18090</name>
</gene>
<dbReference type="InterPro" id="IPR033413">
    <property type="entry name" value="DUF5117"/>
</dbReference>
<evidence type="ECO:0000259" key="2">
    <source>
        <dbReference type="Pfam" id="PF16313"/>
    </source>
</evidence>
<keyword evidence="4" id="KW-0482">Metalloprotease</keyword>
<feature type="domain" description="EcxA zinc-binding" evidence="2">
    <location>
        <begin position="409"/>
        <end position="718"/>
    </location>
</feature>
<evidence type="ECO:0000256" key="1">
    <source>
        <dbReference type="SAM" id="SignalP"/>
    </source>
</evidence>
<feature type="signal peptide" evidence="1">
    <location>
        <begin position="1"/>
        <end position="31"/>
    </location>
</feature>
<accession>A0ABT0BHN7</accession>
<keyword evidence="4" id="KW-0645">Protease</keyword>
<dbReference type="Pfam" id="PF16313">
    <property type="entry name" value="DUF4953"/>
    <property type="match status" value="1"/>
</dbReference>
<dbReference type="PANTHER" id="PTHR38478">
    <property type="entry name" value="PEPTIDASE M1A AND M12B"/>
    <property type="match status" value="1"/>
</dbReference>
<reference evidence="4" key="1">
    <citation type="submission" date="2022-03" db="EMBL/GenBank/DDBJ databases">
        <title>Identification of a novel bacterium isolated from mangrove sediments.</title>
        <authorList>
            <person name="Pan X."/>
        </authorList>
    </citation>
    <scope>NUCLEOTIDE SEQUENCE</scope>
    <source>
        <strain evidence="4">B1949</strain>
    </source>
</reference>
<organism evidence="4 5">
    <name type="scientific">Novosphingobium organovorum</name>
    <dbReference type="NCBI Taxonomy" id="2930092"/>
    <lineage>
        <taxon>Bacteria</taxon>
        <taxon>Pseudomonadati</taxon>
        <taxon>Pseudomonadota</taxon>
        <taxon>Alphaproteobacteria</taxon>
        <taxon>Sphingomonadales</taxon>
        <taxon>Sphingomonadaceae</taxon>
        <taxon>Novosphingobium</taxon>
    </lineage>
</organism>
<name>A0ABT0BHN7_9SPHN</name>
<dbReference type="Gene3D" id="3.40.390.10">
    <property type="entry name" value="Collagenase (Catalytic Domain)"/>
    <property type="match status" value="1"/>
</dbReference>
<dbReference type="Proteomes" id="UP001162881">
    <property type="component" value="Unassembled WGS sequence"/>
</dbReference>
<dbReference type="CDD" id="cd04276">
    <property type="entry name" value="ZnMc_MMP_like_2"/>
    <property type="match status" value="1"/>
</dbReference>
<keyword evidence="5" id="KW-1185">Reference proteome</keyword>
<dbReference type="RefSeq" id="WP_244023567.1">
    <property type="nucleotide sequence ID" value="NZ_JALHLF010000117.1"/>
</dbReference>